<feature type="transmembrane region" description="Helical" evidence="1">
    <location>
        <begin position="228"/>
        <end position="244"/>
    </location>
</feature>
<proteinExistence type="predicted"/>
<sequence length="492" mass="55288">MDDGYFYPQIARYIARGQGSTFNGIMLTNGYHPLWMLICVIGAWITPASYPLVQLLTSVQDVLILGCVYTIVSVSRRAKMRGSVLGCLPLLFFGMVLGIWRLLEANLALALQLSVLIIVCPVLSASFYDKLGRWRNLLIGTLFGLTMLARLDLMFFVATILIYEIVNTNWSLSLQTRTRSSLIQMTAAGMLLAPYFIWNIHQFGHLLPISGAIKSTFPHPERWGFSNFMYPVIGAIFLNSSLLIKKTRTSFENICILTAIAAALHMAYTLTFGELAPWYLTTGYLTLCFCVIWMVDSVLRVAPSLEWMETALAALVFFAFLSLAALRIFSNFTYTHFVHRQVTFHGSYLEPKLGLAITLRDTLPKGSRIFVFDAPGSVAFYSGMSILPVDGLVANYAYNDEVVKEGFSDYATRKHIDYFIAPYLHQGQIYDRLALRGSGGKAKQIMEIKAPLTKRDAGTVILSDANLIFRYREITTDLETVYPEVGIWRIPH</sequence>
<accession>A0A852VJ72</accession>
<evidence type="ECO:0000256" key="1">
    <source>
        <dbReference type="SAM" id="Phobius"/>
    </source>
</evidence>
<organism evidence="2 3">
    <name type="scientific">Tunturiibacter lichenicola</name>
    <dbReference type="NCBI Taxonomy" id="2051959"/>
    <lineage>
        <taxon>Bacteria</taxon>
        <taxon>Pseudomonadati</taxon>
        <taxon>Acidobacteriota</taxon>
        <taxon>Terriglobia</taxon>
        <taxon>Terriglobales</taxon>
        <taxon>Acidobacteriaceae</taxon>
        <taxon>Tunturiibacter</taxon>
    </lineage>
</organism>
<feature type="transmembrane region" description="Helical" evidence="1">
    <location>
        <begin position="307"/>
        <end position="329"/>
    </location>
</feature>
<keyword evidence="1" id="KW-0472">Membrane</keyword>
<feature type="transmembrane region" description="Helical" evidence="1">
    <location>
        <begin position="21"/>
        <end position="46"/>
    </location>
</feature>
<feature type="transmembrane region" description="Helical" evidence="1">
    <location>
        <begin position="251"/>
        <end position="270"/>
    </location>
</feature>
<evidence type="ECO:0008006" key="4">
    <source>
        <dbReference type="Google" id="ProtNLM"/>
    </source>
</evidence>
<reference evidence="2 3" key="1">
    <citation type="submission" date="2020-07" db="EMBL/GenBank/DDBJ databases">
        <title>Genomic Encyclopedia of Type Strains, Phase IV (KMG-V): Genome sequencing to study the core and pangenomes of soil and plant-associated prokaryotes.</title>
        <authorList>
            <person name="Whitman W."/>
        </authorList>
    </citation>
    <scope>NUCLEOTIDE SEQUENCE [LARGE SCALE GENOMIC DNA]</scope>
    <source>
        <strain evidence="2 3">M8UP22</strain>
    </source>
</reference>
<feature type="transmembrane region" description="Helical" evidence="1">
    <location>
        <begin position="52"/>
        <end position="72"/>
    </location>
</feature>
<dbReference type="EMBL" id="JACCCU010000002">
    <property type="protein sequence ID" value="NYF91231.1"/>
    <property type="molecule type" value="Genomic_DNA"/>
</dbReference>
<evidence type="ECO:0000313" key="2">
    <source>
        <dbReference type="EMBL" id="NYF91231.1"/>
    </source>
</evidence>
<keyword evidence="1" id="KW-0812">Transmembrane</keyword>
<dbReference type="AlphaFoldDB" id="A0A852VJ72"/>
<dbReference type="Proteomes" id="UP000564385">
    <property type="component" value="Unassembled WGS sequence"/>
</dbReference>
<comment type="caution">
    <text evidence="2">The sequence shown here is derived from an EMBL/GenBank/DDBJ whole genome shotgun (WGS) entry which is preliminary data.</text>
</comment>
<evidence type="ECO:0000313" key="3">
    <source>
        <dbReference type="Proteomes" id="UP000564385"/>
    </source>
</evidence>
<gene>
    <name evidence="2" type="ORF">HDF08_003333</name>
</gene>
<feature type="transmembrane region" description="Helical" evidence="1">
    <location>
        <begin position="84"/>
        <end position="103"/>
    </location>
</feature>
<feature type="transmembrane region" description="Helical" evidence="1">
    <location>
        <begin position="276"/>
        <end position="295"/>
    </location>
</feature>
<feature type="transmembrane region" description="Helical" evidence="1">
    <location>
        <begin position="137"/>
        <end position="163"/>
    </location>
</feature>
<keyword evidence="1" id="KW-1133">Transmembrane helix</keyword>
<feature type="transmembrane region" description="Helical" evidence="1">
    <location>
        <begin position="109"/>
        <end position="128"/>
    </location>
</feature>
<protein>
    <recommendedName>
        <fullName evidence="4">Glycosyltransferase RgtA/B/C/D-like domain-containing protein</fullName>
    </recommendedName>
</protein>
<name>A0A852VJ72_9BACT</name>